<reference evidence="1 2" key="1">
    <citation type="submission" date="2016-09" db="EMBL/GenBank/DDBJ databases">
        <authorList>
            <person name="Doonan J."/>
            <person name="Pachebat J.A."/>
            <person name="Golyshin P.N."/>
            <person name="Denman S."/>
            <person name="Mcdonald J.E."/>
        </authorList>
    </citation>
    <scope>NUCLEOTIDE SEQUENCE [LARGE SCALE GENOMIC DNA]</scope>
    <source>
        <strain evidence="1 2">FRB141</strain>
    </source>
</reference>
<dbReference type="AlphaFoldDB" id="A0AAE8EPP2"/>
<evidence type="ECO:0000313" key="2">
    <source>
        <dbReference type="Proteomes" id="UP000285972"/>
    </source>
</evidence>
<accession>A0AAE8EPP2</accession>
<dbReference type="RefSeq" id="WP_095835511.1">
    <property type="nucleotide sequence ID" value="NZ_CP014137.1"/>
</dbReference>
<comment type="caution">
    <text evidence="1">The sequence shown here is derived from an EMBL/GenBank/DDBJ whole genome shotgun (WGS) entry which is preliminary data.</text>
</comment>
<dbReference type="Proteomes" id="UP000285972">
    <property type="component" value="Unassembled WGS sequence"/>
</dbReference>
<proteinExistence type="predicted"/>
<protein>
    <submittedName>
        <fullName evidence="1">Uncharacterized protein</fullName>
    </submittedName>
</protein>
<organism evidence="1 2">
    <name type="scientific">Brenneria goodwinii</name>
    <dbReference type="NCBI Taxonomy" id="1109412"/>
    <lineage>
        <taxon>Bacteria</taxon>
        <taxon>Pseudomonadati</taxon>
        <taxon>Pseudomonadota</taxon>
        <taxon>Gammaproteobacteria</taxon>
        <taxon>Enterobacterales</taxon>
        <taxon>Pectobacteriaceae</taxon>
        <taxon>Brenneria</taxon>
    </lineage>
</organism>
<dbReference type="EMBL" id="MJLX01000019">
    <property type="protein sequence ID" value="RLM25369.1"/>
    <property type="molecule type" value="Genomic_DNA"/>
</dbReference>
<sequence>MTIKYEIEGSTLFCFITEDNGLMFQGDMDISGFGVVQVEAAKNDALAKAELTKKNWYEGNENEQ</sequence>
<gene>
    <name evidence="1" type="ORF">BIY26_08860</name>
</gene>
<name>A0AAE8EPP2_9GAMM</name>
<dbReference type="KEGG" id="bgj:AWC36_22075"/>
<evidence type="ECO:0000313" key="1">
    <source>
        <dbReference type="EMBL" id="RLM25369.1"/>
    </source>
</evidence>
<dbReference type="GeneID" id="70909513"/>